<comment type="caution">
    <text evidence="3">The sequence shown here is derived from an EMBL/GenBank/DDBJ whole genome shotgun (WGS) entry which is preliminary data.</text>
</comment>
<accession>A0ABS7IYP7</accession>
<evidence type="ECO:0000313" key="4">
    <source>
        <dbReference type="Proteomes" id="UP000783253"/>
    </source>
</evidence>
<reference evidence="3 4" key="1">
    <citation type="submission" date="2021-08" db="EMBL/GenBank/DDBJ databases">
        <title>Comparative Genomics Analysis of the Genus Qipengyuania Reveals Extensive Genetic Diversity and Metabolic Versatility, Including the Description of Fifteen Novel Species.</title>
        <authorList>
            <person name="Liu Y."/>
        </authorList>
    </citation>
    <scope>NUCLEOTIDE SEQUENCE [LARGE SCALE GENOMIC DNA]</scope>
    <source>
        <strain evidence="3 4">1NDH17</strain>
    </source>
</reference>
<dbReference type="Proteomes" id="UP000783253">
    <property type="component" value="Unassembled WGS sequence"/>
</dbReference>
<keyword evidence="4" id="KW-1185">Reference proteome</keyword>
<feature type="region of interest" description="Disordered" evidence="1">
    <location>
        <begin position="19"/>
        <end position="46"/>
    </location>
</feature>
<feature type="chain" id="PRO_5046033014" description="Lipoprotein" evidence="2">
    <location>
        <begin position="19"/>
        <end position="142"/>
    </location>
</feature>
<feature type="signal peptide" evidence="2">
    <location>
        <begin position="1"/>
        <end position="18"/>
    </location>
</feature>
<gene>
    <name evidence="3" type="ORF">K3152_10570</name>
</gene>
<dbReference type="EMBL" id="JAIGNK010000003">
    <property type="protein sequence ID" value="MBX7458688.1"/>
    <property type="molecule type" value="Genomic_DNA"/>
</dbReference>
<proteinExistence type="predicted"/>
<evidence type="ECO:0008006" key="5">
    <source>
        <dbReference type="Google" id="ProtNLM"/>
    </source>
</evidence>
<evidence type="ECO:0000256" key="1">
    <source>
        <dbReference type="SAM" id="MobiDB-lite"/>
    </source>
</evidence>
<dbReference type="RefSeq" id="WP_040964504.1">
    <property type="nucleotide sequence ID" value="NZ_JAIGNK010000003.1"/>
</dbReference>
<organism evidence="3 4">
    <name type="scientific">Qipengyuania polymorpha</name>
    <dbReference type="NCBI Taxonomy" id="2867234"/>
    <lineage>
        <taxon>Bacteria</taxon>
        <taxon>Pseudomonadati</taxon>
        <taxon>Pseudomonadota</taxon>
        <taxon>Alphaproteobacteria</taxon>
        <taxon>Sphingomonadales</taxon>
        <taxon>Erythrobacteraceae</taxon>
        <taxon>Qipengyuania</taxon>
    </lineage>
</organism>
<evidence type="ECO:0000256" key="2">
    <source>
        <dbReference type="SAM" id="SignalP"/>
    </source>
</evidence>
<dbReference type="PROSITE" id="PS51257">
    <property type="entry name" value="PROKAR_LIPOPROTEIN"/>
    <property type="match status" value="1"/>
</dbReference>
<sequence>MRKIATLLMLAGSLSACMSTPKSYTPAEQRPVTSTRPPPQRPVQAAPSTATFIAPKVMNLPGLEGIIGRDATALANIFGAPRLEVKEGDAMKLQFSGSPCVLDIYLYPLQPGARPSATHVEARRASDGEDVDRAACVRALRR</sequence>
<keyword evidence="2" id="KW-0732">Signal</keyword>
<evidence type="ECO:0000313" key="3">
    <source>
        <dbReference type="EMBL" id="MBX7458688.1"/>
    </source>
</evidence>
<name>A0ABS7IYP7_9SPHN</name>
<protein>
    <recommendedName>
        <fullName evidence="5">Lipoprotein</fullName>
    </recommendedName>
</protein>